<dbReference type="Gene3D" id="3.40.50.300">
    <property type="entry name" value="P-loop containing nucleotide triphosphate hydrolases"/>
    <property type="match status" value="1"/>
</dbReference>
<dbReference type="InterPro" id="IPR027417">
    <property type="entry name" value="P-loop_NTPase"/>
</dbReference>
<dbReference type="RefSeq" id="WP_380127145.1">
    <property type="nucleotide sequence ID" value="NZ_JBHSIU010000105.1"/>
</dbReference>
<accession>A0ABV9WGZ7</accession>
<sequence>MRVHPLAADVAEVLTAVAAAAREADDDLASSRMADIPAMDGRPAGVVVVGEKKRGKSSLINALVERPGLLPVDADVASCVHVAVGYAAEPVARVVDLARPDGFTIALDEVAEYAGLDPDTQEIRRPDVSYVEIGLPHPTLVGLSLTDTPGVGGLVAGHGAITLAAVEQADAIVFVVHGGTELTESERQFLERVAGRVSTVLFVLGQIDKYPDWRAVLETNRRLLAEHAPALAEAPWFPVSSLLRTEALEFDTAAPDKAAALRAQSRFDPLLAALRERVADRTAVLRLSNSLHSAAGVLPELIAGAEIQLATLRPDPTFAEDLAVERERLRSVTEEGAAWRKTVAARFRALEQELSLDFNRGLNDVSAAASLRINDAGPEMIDQLPADLLAGVHALWSTIDTQLRTRVSAIVAETAAALPAAAGGGLSMPGRLRELPGLERGEHGKLGLASAVEYSMGSAGVGLLTAGLVSGIGAPFAGIVAGLGAAYFLQKRRKLREQLSRDRAAATRHLNVVMRELQVEFTPALKAALTAIHDTMEAAFTERLTQRRQELQAAVERHERAGAQSEHDLRVARADAADRVERLVALAHRVERLQDQLT</sequence>
<reference evidence="4" key="1">
    <citation type="journal article" date="2019" name="Int. J. Syst. Evol. Microbiol.">
        <title>The Global Catalogue of Microorganisms (GCM) 10K type strain sequencing project: providing services to taxonomists for standard genome sequencing and annotation.</title>
        <authorList>
            <consortium name="The Broad Institute Genomics Platform"/>
            <consortium name="The Broad Institute Genome Sequencing Center for Infectious Disease"/>
            <person name="Wu L."/>
            <person name="Ma J."/>
        </authorList>
    </citation>
    <scope>NUCLEOTIDE SEQUENCE [LARGE SCALE GENOMIC DNA]</scope>
    <source>
        <strain evidence="4">CGMCC 4.7152</strain>
    </source>
</reference>
<keyword evidence="1" id="KW-0812">Transmembrane</keyword>
<proteinExistence type="predicted"/>
<protein>
    <submittedName>
        <fullName evidence="3">Dynamin family protein</fullName>
    </submittedName>
</protein>
<keyword evidence="1" id="KW-0472">Membrane</keyword>
<evidence type="ECO:0000259" key="2">
    <source>
        <dbReference type="Pfam" id="PF00350"/>
    </source>
</evidence>
<evidence type="ECO:0000256" key="1">
    <source>
        <dbReference type="SAM" id="Phobius"/>
    </source>
</evidence>
<evidence type="ECO:0000313" key="4">
    <source>
        <dbReference type="Proteomes" id="UP001595912"/>
    </source>
</evidence>
<dbReference type="SUPFAM" id="SSF52540">
    <property type="entry name" value="P-loop containing nucleoside triphosphate hydrolases"/>
    <property type="match status" value="1"/>
</dbReference>
<dbReference type="EMBL" id="JBHSIU010000105">
    <property type="protein sequence ID" value="MFC5006519.1"/>
    <property type="molecule type" value="Genomic_DNA"/>
</dbReference>
<dbReference type="InterPro" id="IPR045063">
    <property type="entry name" value="Dynamin_N"/>
</dbReference>
<feature type="domain" description="Dynamin N-terminal" evidence="2">
    <location>
        <begin position="46"/>
        <end position="197"/>
    </location>
</feature>
<dbReference type="PANTHER" id="PTHR43681:SF1">
    <property type="entry name" value="SARCALUMENIN"/>
    <property type="match status" value="1"/>
</dbReference>
<evidence type="ECO:0000313" key="3">
    <source>
        <dbReference type="EMBL" id="MFC5006519.1"/>
    </source>
</evidence>
<keyword evidence="4" id="KW-1185">Reference proteome</keyword>
<name>A0ABV9WGZ7_9ACTN</name>
<feature type="transmembrane region" description="Helical" evidence="1">
    <location>
        <begin position="463"/>
        <end position="489"/>
    </location>
</feature>
<organism evidence="3 4">
    <name type="scientific">Dactylosporangium cerinum</name>
    <dbReference type="NCBI Taxonomy" id="1434730"/>
    <lineage>
        <taxon>Bacteria</taxon>
        <taxon>Bacillati</taxon>
        <taxon>Actinomycetota</taxon>
        <taxon>Actinomycetes</taxon>
        <taxon>Micromonosporales</taxon>
        <taxon>Micromonosporaceae</taxon>
        <taxon>Dactylosporangium</taxon>
    </lineage>
</organism>
<dbReference type="Pfam" id="PF00350">
    <property type="entry name" value="Dynamin_N"/>
    <property type="match status" value="1"/>
</dbReference>
<dbReference type="InterPro" id="IPR051943">
    <property type="entry name" value="TRAFAC_Dynamin-like_GTPase"/>
</dbReference>
<dbReference type="Proteomes" id="UP001595912">
    <property type="component" value="Unassembled WGS sequence"/>
</dbReference>
<keyword evidence="1" id="KW-1133">Transmembrane helix</keyword>
<gene>
    <name evidence="3" type="ORF">ACFPIJ_52955</name>
</gene>
<dbReference type="PANTHER" id="PTHR43681">
    <property type="entry name" value="TRANSMEMBRANE GTPASE FZO"/>
    <property type="match status" value="1"/>
</dbReference>
<comment type="caution">
    <text evidence="3">The sequence shown here is derived from an EMBL/GenBank/DDBJ whole genome shotgun (WGS) entry which is preliminary data.</text>
</comment>